<dbReference type="InterPro" id="IPR001565">
    <property type="entry name" value="Synaptotagmin"/>
</dbReference>
<dbReference type="SMART" id="SM00239">
    <property type="entry name" value="C2"/>
    <property type="match status" value="2"/>
</dbReference>
<feature type="domain" description="C2" evidence="9">
    <location>
        <begin position="158"/>
        <end position="279"/>
    </location>
</feature>
<accession>A0A8B6DFH6</accession>
<keyword evidence="5 8" id="KW-1133">Transmembrane helix</keyword>
<sequence>MKEHSDGHQPETGLSLGYIFTILSGVIVLFAAVVIYLSWMYCRRKKKLLSSELSIETDESPNSLHSSNLKISQSTPDLAKQSQSKLDFFRRRGLFKTNQRQATLPTVSQRHLTFQRQLSNIEFQIQSVRQKEQPKLGKIKPELYKQSSVDSIRSEHRLCGKLYFSLNYLHDNEELKVNIISAEDLPARDFSGTSDPYVKIYLLPDRKNKCQTKVHRKTLDPEFNESFTFSALYQELQDRTLQLNVYDFDRFSRHDLIGAVVLKDILSEGSLAKETFFVRDVLSTMQEKFDLGEIMISLCYLPTAGRLTLTIIKARNLKAMDITGSSDPYAKVSLMCEGKRIKKRKTSVKKCTLSPVYNEAMVFDVPRENVDDIHMVIKVIDYDRIGCNEVMGCTALGPMFVGLARDHWFEMLENPRKPVAQWYPLQEHVPMCATSSIPVNKCKTCHSRQTTIDSSDGSTL</sequence>
<comment type="caution">
    <text evidence="10">The sequence shown here is derived from an EMBL/GenBank/DDBJ whole genome shotgun (WGS) entry which is preliminary data.</text>
</comment>
<evidence type="ECO:0000259" key="9">
    <source>
        <dbReference type="PROSITE" id="PS50004"/>
    </source>
</evidence>
<evidence type="ECO:0000256" key="1">
    <source>
        <dbReference type="ARBA" id="ARBA00022692"/>
    </source>
</evidence>
<proteinExistence type="predicted"/>
<keyword evidence="3" id="KW-0677">Repeat</keyword>
<dbReference type="EMBL" id="UYJE01003309">
    <property type="protein sequence ID" value="VDI18231.1"/>
    <property type="molecule type" value="Genomic_DNA"/>
</dbReference>
<dbReference type="GO" id="GO:0000149">
    <property type="term" value="F:SNARE binding"/>
    <property type="evidence" value="ECO:0007669"/>
    <property type="project" value="TreeGrafter"/>
</dbReference>
<dbReference type="SUPFAM" id="SSF49562">
    <property type="entry name" value="C2 domain (Calcium/lipid-binding domain, CaLB)"/>
    <property type="match status" value="2"/>
</dbReference>
<keyword evidence="11" id="KW-1185">Reference proteome</keyword>
<keyword evidence="4" id="KW-0106">Calcium</keyword>
<evidence type="ECO:0000256" key="6">
    <source>
        <dbReference type="ARBA" id="ARBA00023136"/>
    </source>
</evidence>
<dbReference type="Pfam" id="PF00168">
    <property type="entry name" value="C2"/>
    <property type="match status" value="2"/>
</dbReference>
<evidence type="ECO:0000256" key="3">
    <source>
        <dbReference type="ARBA" id="ARBA00022737"/>
    </source>
</evidence>
<dbReference type="GO" id="GO:0001786">
    <property type="term" value="F:phosphatidylserine binding"/>
    <property type="evidence" value="ECO:0007669"/>
    <property type="project" value="TreeGrafter"/>
</dbReference>
<evidence type="ECO:0000256" key="8">
    <source>
        <dbReference type="SAM" id="Phobius"/>
    </source>
</evidence>
<organism evidence="10 11">
    <name type="scientific">Mytilus galloprovincialis</name>
    <name type="common">Mediterranean mussel</name>
    <dbReference type="NCBI Taxonomy" id="29158"/>
    <lineage>
        <taxon>Eukaryota</taxon>
        <taxon>Metazoa</taxon>
        <taxon>Spiralia</taxon>
        <taxon>Lophotrochozoa</taxon>
        <taxon>Mollusca</taxon>
        <taxon>Bivalvia</taxon>
        <taxon>Autobranchia</taxon>
        <taxon>Pteriomorphia</taxon>
        <taxon>Mytilida</taxon>
        <taxon>Mytiloidea</taxon>
        <taxon>Mytilidae</taxon>
        <taxon>Mytilinae</taxon>
        <taxon>Mytilus</taxon>
    </lineage>
</organism>
<evidence type="ECO:0000256" key="2">
    <source>
        <dbReference type="ARBA" id="ARBA00022723"/>
    </source>
</evidence>
<dbReference type="CDD" id="cd08403">
    <property type="entry name" value="C2B_Synaptotagmin-3-5-6-9-10"/>
    <property type="match status" value="1"/>
</dbReference>
<evidence type="ECO:0000256" key="4">
    <source>
        <dbReference type="ARBA" id="ARBA00022837"/>
    </source>
</evidence>
<keyword evidence="1 8" id="KW-0812">Transmembrane</keyword>
<dbReference type="GO" id="GO:0005509">
    <property type="term" value="F:calcium ion binding"/>
    <property type="evidence" value="ECO:0007669"/>
    <property type="project" value="TreeGrafter"/>
</dbReference>
<dbReference type="InterPro" id="IPR000008">
    <property type="entry name" value="C2_dom"/>
</dbReference>
<protein>
    <submittedName>
        <fullName evidence="10">Synaptotagmin-9</fullName>
    </submittedName>
</protein>
<dbReference type="Proteomes" id="UP000596742">
    <property type="component" value="Unassembled WGS sequence"/>
</dbReference>
<dbReference type="PRINTS" id="PR00399">
    <property type="entry name" value="SYNAPTOTAGMN"/>
</dbReference>
<dbReference type="Gene3D" id="2.60.40.150">
    <property type="entry name" value="C2 domain"/>
    <property type="match status" value="2"/>
</dbReference>
<evidence type="ECO:0000313" key="10">
    <source>
        <dbReference type="EMBL" id="VDI18231.1"/>
    </source>
</evidence>
<dbReference type="FunFam" id="2.60.40.150:FF:000005">
    <property type="entry name" value="Synaptotagmin 6"/>
    <property type="match status" value="1"/>
</dbReference>
<dbReference type="GO" id="GO:0005544">
    <property type="term" value="F:calcium-dependent phospholipid binding"/>
    <property type="evidence" value="ECO:0007669"/>
    <property type="project" value="TreeGrafter"/>
</dbReference>
<keyword evidence="2" id="KW-0479">Metal-binding</keyword>
<evidence type="ECO:0000256" key="5">
    <source>
        <dbReference type="ARBA" id="ARBA00022989"/>
    </source>
</evidence>
<evidence type="ECO:0000313" key="11">
    <source>
        <dbReference type="Proteomes" id="UP000596742"/>
    </source>
</evidence>
<keyword evidence="6 8" id="KW-0472">Membrane</keyword>
<feature type="domain" description="C2" evidence="9">
    <location>
        <begin position="290"/>
        <end position="423"/>
    </location>
</feature>
<dbReference type="PANTHER" id="PTHR10024">
    <property type="entry name" value="SYNAPTOTAGMIN"/>
    <property type="match status" value="1"/>
</dbReference>
<dbReference type="AlphaFoldDB" id="A0A8B6DFH6"/>
<dbReference type="PROSITE" id="PS50004">
    <property type="entry name" value="C2"/>
    <property type="match status" value="2"/>
</dbReference>
<dbReference type="OrthoDB" id="67700at2759"/>
<name>A0A8B6DFH6_MYTGA</name>
<dbReference type="GO" id="GO:0030276">
    <property type="term" value="F:clathrin binding"/>
    <property type="evidence" value="ECO:0007669"/>
    <property type="project" value="TreeGrafter"/>
</dbReference>
<dbReference type="PRINTS" id="PR00360">
    <property type="entry name" value="C2DOMAIN"/>
</dbReference>
<dbReference type="GO" id="GO:0070382">
    <property type="term" value="C:exocytic vesicle"/>
    <property type="evidence" value="ECO:0007669"/>
    <property type="project" value="TreeGrafter"/>
</dbReference>
<dbReference type="GO" id="GO:0005886">
    <property type="term" value="C:plasma membrane"/>
    <property type="evidence" value="ECO:0007669"/>
    <property type="project" value="TreeGrafter"/>
</dbReference>
<gene>
    <name evidence="10" type="ORF">MGAL_10B018434</name>
</gene>
<evidence type="ECO:0000256" key="7">
    <source>
        <dbReference type="ARBA" id="ARBA00037847"/>
    </source>
</evidence>
<feature type="transmembrane region" description="Helical" evidence="8">
    <location>
        <begin position="16"/>
        <end position="39"/>
    </location>
</feature>
<dbReference type="PANTHER" id="PTHR10024:SF374">
    <property type="entry name" value="C2 DOMAIN-CONTAINING PROTEIN"/>
    <property type="match status" value="1"/>
</dbReference>
<comment type="subcellular location">
    <subcellularLocation>
        <location evidence="7">Endomembrane system</location>
        <topology evidence="7">Single-pass membrane protein</topology>
    </subcellularLocation>
</comment>
<reference evidence="10" key="1">
    <citation type="submission" date="2018-11" db="EMBL/GenBank/DDBJ databases">
        <authorList>
            <person name="Alioto T."/>
            <person name="Alioto T."/>
        </authorList>
    </citation>
    <scope>NUCLEOTIDE SEQUENCE</scope>
</reference>
<dbReference type="InterPro" id="IPR035892">
    <property type="entry name" value="C2_domain_sf"/>
</dbReference>
<dbReference type="GO" id="GO:0017156">
    <property type="term" value="P:calcium-ion regulated exocytosis"/>
    <property type="evidence" value="ECO:0007669"/>
    <property type="project" value="TreeGrafter"/>
</dbReference>
<dbReference type="FunFam" id="2.60.40.150:FF:000011">
    <property type="entry name" value="Synaptotagmin 6"/>
    <property type="match status" value="1"/>
</dbReference>